<protein>
    <submittedName>
        <fullName evidence="1">Uncharacterized protein</fullName>
    </submittedName>
</protein>
<name>A0A177ARM3_9BILA</name>
<dbReference type="Proteomes" id="UP000078046">
    <property type="component" value="Unassembled WGS sequence"/>
</dbReference>
<dbReference type="AlphaFoldDB" id="A0A177ARM3"/>
<comment type="caution">
    <text evidence="1">The sequence shown here is derived from an EMBL/GenBank/DDBJ whole genome shotgun (WGS) entry which is preliminary data.</text>
</comment>
<gene>
    <name evidence="1" type="ORF">A3Q56_07825</name>
</gene>
<reference evidence="1 2" key="1">
    <citation type="submission" date="2016-04" db="EMBL/GenBank/DDBJ databases">
        <title>The genome of Intoshia linei affirms orthonectids as highly simplified spiralians.</title>
        <authorList>
            <person name="Mikhailov K.V."/>
            <person name="Slusarev G.S."/>
            <person name="Nikitin M.A."/>
            <person name="Logacheva M.D."/>
            <person name="Penin A."/>
            <person name="Aleoshin V."/>
            <person name="Panchin Y.V."/>
        </authorList>
    </citation>
    <scope>NUCLEOTIDE SEQUENCE [LARGE SCALE GENOMIC DNA]</scope>
    <source>
        <strain evidence="1">Intl2013</strain>
        <tissue evidence="1">Whole animal</tissue>
    </source>
</reference>
<keyword evidence="2" id="KW-1185">Reference proteome</keyword>
<evidence type="ECO:0000313" key="2">
    <source>
        <dbReference type="Proteomes" id="UP000078046"/>
    </source>
</evidence>
<sequence length="90" mass="10584">MKSIEGVKNKVCEGLKEFLVPLDIIDYEYIENIKNTSESPYLNEFFVASKKFQIQITFNELHKRHIVYGESKTSKLDILLYEGSYFLKIN</sequence>
<organism evidence="1 2">
    <name type="scientific">Intoshia linei</name>
    <dbReference type="NCBI Taxonomy" id="1819745"/>
    <lineage>
        <taxon>Eukaryota</taxon>
        <taxon>Metazoa</taxon>
        <taxon>Spiralia</taxon>
        <taxon>Lophotrochozoa</taxon>
        <taxon>Mesozoa</taxon>
        <taxon>Orthonectida</taxon>
        <taxon>Rhopaluridae</taxon>
        <taxon>Intoshia</taxon>
    </lineage>
</organism>
<proteinExistence type="predicted"/>
<evidence type="ECO:0000313" key="1">
    <source>
        <dbReference type="EMBL" id="OAF64470.1"/>
    </source>
</evidence>
<dbReference type="EMBL" id="LWCA01001812">
    <property type="protein sequence ID" value="OAF64470.1"/>
    <property type="molecule type" value="Genomic_DNA"/>
</dbReference>
<accession>A0A177ARM3</accession>